<sequence>MNKEVSFVGTLVATEVEWWEQECENCEGQARFALWGWRELLYFAFCFSTHQIPVAKYLVDHFVTIMMRYTRIAAPCKEMISQIQSGKLISQDFPAVRWETWDTSLQLNTILYGNGKRASCQEMAIISMYPERTRERNIFAPVISLSRATWLSSWHGERSHVYFPRVTRRWR</sequence>
<reference evidence="1 2" key="1">
    <citation type="submission" date="2022-12" db="EMBL/GenBank/DDBJ databases">
        <title>Chromosome-scale assembly of the Ensete ventricosum genome.</title>
        <authorList>
            <person name="Dussert Y."/>
            <person name="Stocks J."/>
            <person name="Wendawek A."/>
            <person name="Woldeyes F."/>
            <person name="Nichols R.A."/>
            <person name="Borrell J.S."/>
        </authorList>
    </citation>
    <scope>NUCLEOTIDE SEQUENCE [LARGE SCALE GENOMIC DNA]</scope>
    <source>
        <strain evidence="2">cv. Maze</strain>
        <tissue evidence="1">Seeds</tissue>
    </source>
</reference>
<name>A0AAV8P6N1_ENSVE</name>
<proteinExistence type="predicted"/>
<organism evidence="1 2">
    <name type="scientific">Ensete ventricosum</name>
    <name type="common">Abyssinian banana</name>
    <name type="synonym">Musa ensete</name>
    <dbReference type="NCBI Taxonomy" id="4639"/>
    <lineage>
        <taxon>Eukaryota</taxon>
        <taxon>Viridiplantae</taxon>
        <taxon>Streptophyta</taxon>
        <taxon>Embryophyta</taxon>
        <taxon>Tracheophyta</taxon>
        <taxon>Spermatophyta</taxon>
        <taxon>Magnoliopsida</taxon>
        <taxon>Liliopsida</taxon>
        <taxon>Zingiberales</taxon>
        <taxon>Musaceae</taxon>
        <taxon>Ensete</taxon>
    </lineage>
</organism>
<dbReference type="AlphaFoldDB" id="A0AAV8P6N1"/>
<keyword evidence="2" id="KW-1185">Reference proteome</keyword>
<comment type="caution">
    <text evidence="1">The sequence shown here is derived from an EMBL/GenBank/DDBJ whole genome shotgun (WGS) entry which is preliminary data.</text>
</comment>
<dbReference type="Proteomes" id="UP001222027">
    <property type="component" value="Unassembled WGS sequence"/>
</dbReference>
<protein>
    <submittedName>
        <fullName evidence="1">Uncharacterized protein</fullName>
    </submittedName>
</protein>
<accession>A0AAV8P6N1</accession>
<gene>
    <name evidence="1" type="ORF">OPV22_024699</name>
</gene>
<evidence type="ECO:0000313" key="2">
    <source>
        <dbReference type="Proteomes" id="UP001222027"/>
    </source>
</evidence>
<dbReference type="EMBL" id="JAQQAF010000007">
    <property type="protein sequence ID" value="KAJ8470356.1"/>
    <property type="molecule type" value="Genomic_DNA"/>
</dbReference>
<evidence type="ECO:0000313" key="1">
    <source>
        <dbReference type="EMBL" id="KAJ8470356.1"/>
    </source>
</evidence>